<dbReference type="GO" id="GO:0050462">
    <property type="term" value="F:N-acetylneuraminate synthase activity"/>
    <property type="evidence" value="ECO:0007669"/>
    <property type="project" value="UniProtKB-EC"/>
</dbReference>
<dbReference type="GO" id="GO:0016051">
    <property type="term" value="P:carbohydrate biosynthetic process"/>
    <property type="evidence" value="ECO:0007669"/>
    <property type="project" value="InterPro"/>
</dbReference>
<dbReference type="AlphaFoldDB" id="A0A075H5H5"/>
<keyword evidence="2" id="KW-0808">Transferase</keyword>
<reference evidence="2" key="1">
    <citation type="journal article" date="2014" name="Genome Biol. Evol.">
        <title>Pangenome evidence for extensive interdomain horizontal transfer affecting lineage core and shell genes in uncultured planktonic thaumarchaeota and euryarchaeota.</title>
        <authorList>
            <person name="Deschamps P."/>
            <person name="Zivanovic Y."/>
            <person name="Moreira D."/>
            <person name="Rodriguez-Valera F."/>
            <person name="Lopez-Garcia P."/>
        </authorList>
    </citation>
    <scope>NUCLEOTIDE SEQUENCE</scope>
</reference>
<dbReference type="Pfam" id="PF03102">
    <property type="entry name" value="NeuB"/>
    <property type="match status" value="1"/>
</dbReference>
<dbReference type="GO" id="GO:0047444">
    <property type="term" value="F:N-acylneuraminate-9-phosphate synthase activity"/>
    <property type="evidence" value="ECO:0007669"/>
    <property type="project" value="TreeGrafter"/>
</dbReference>
<dbReference type="SUPFAM" id="SSF51569">
    <property type="entry name" value="Aldolase"/>
    <property type="match status" value="1"/>
</dbReference>
<feature type="domain" description="PseI/NeuA/B-like" evidence="1">
    <location>
        <begin position="10"/>
        <end position="247"/>
    </location>
</feature>
<gene>
    <name evidence="2" type="primary">neuB</name>
</gene>
<proteinExistence type="predicted"/>
<sequence>MVILKLTKKLIDIASDAGCDAVKFQKRSIEKVYSQKTLDAPRESPWGTTQREQKAGLELSEKDYKIIDDYCKKKQITWFVSCWDTESQIKMRKFKTKFNKVASAMLTHEKLLKLIAEEKKYTFISTGMSTMKDVEKAVKIFRKYNCSFELMHTHSTYPMPVEEANLRVIQTLGKKFKCKVGYSGHETSSYQLAIVAVTLGATSIERHITLDRAMYGSDQAASLEKAGLVRMVRDIRIIDKILGDGKKQIWNSELPVQKKLRERLV</sequence>
<protein>
    <submittedName>
        <fullName evidence="2">Sialic acid synthase (NeuB)</fullName>
        <ecNumber evidence="2">2.5.1.56</ecNumber>
    </submittedName>
</protein>
<dbReference type="InterPro" id="IPR013785">
    <property type="entry name" value="Aldolase_TIM"/>
</dbReference>
<dbReference type="PANTHER" id="PTHR42966:SF3">
    <property type="entry name" value="BLR5971 PROTEIN"/>
    <property type="match status" value="1"/>
</dbReference>
<evidence type="ECO:0000259" key="1">
    <source>
        <dbReference type="Pfam" id="PF03102"/>
    </source>
</evidence>
<dbReference type="InterPro" id="IPR013132">
    <property type="entry name" value="PseI/NeuA/B-like_N"/>
</dbReference>
<accession>A0A075H5H5</accession>
<name>A0A075H5H5_9ARCH</name>
<dbReference type="Gene3D" id="3.20.20.70">
    <property type="entry name" value="Aldolase class I"/>
    <property type="match status" value="1"/>
</dbReference>
<dbReference type="EMBL" id="KF900854">
    <property type="protein sequence ID" value="AIF09178.1"/>
    <property type="molecule type" value="Genomic_DNA"/>
</dbReference>
<dbReference type="PANTHER" id="PTHR42966">
    <property type="entry name" value="N-ACETYLNEURAMINATE SYNTHASE"/>
    <property type="match status" value="1"/>
</dbReference>
<evidence type="ECO:0000313" key="2">
    <source>
        <dbReference type="EMBL" id="AIF09178.1"/>
    </source>
</evidence>
<dbReference type="InterPro" id="IPR051690">
    <property type="entry name" value="PseI-like"/>
</dbReference>
<dbReference type="EC" id="2.5.1.56" evidence="2"/>
<organism evidence="2">
    <name type="scientific">uncultured marine thaumarchaeote KM3_35_D03</name>
    <dbReference type="NCBI Taxonomy" id="1456132"/>
    <lineage>
        <taxon>Archaea</taxon>
        <taxon>Nitrososphaerota</taxon>
        <taxon>environmental samples</taxon>
    </lineage>
</organism>